<evidence type="ECO:0000313" key="2">
    <source>
        <dbReference type="Proteomes" id="UP000765509"/>
    </source>
</evidence>
<gene>
    <name evidence="1" type="ORF">O181_127655</name>
</gene>
<dbReference type="Proteomes" id="UP000765509">
    <property type="component" value="Unassembled WGS sequence"/>
</dbReference>
<comment type="caution">
    <text evidence="1">The sequence shown here is derived from an EMBL/GenBank/DDBJ whole genome shotgun (WGS) entry which is preliminary data.</text>
</comment>
<proteinExistence type="predicted"/>
<reference evidence="1" key="1">
    <citation type="submission" date="2021-03" db="EMBL/GenBank/DDBJ databases">
        <title>Draft genome sequence of rust myrtle Austropuccinia psidii MF-1, a brazilian biotype.</title>
        <authorList>
            <person name="Quecine M.C."/>
            <person name="Pachon D.M.R."/>
            <person name="Bonatelli M.L."/>
            <person name="Correr F.H."/>
            <person name="Franceschini L.M."/>
            <person name="Leite T.F."/>
            <person name="Margarido G.R.A."/>
            <person name="Almeida C.A."/>
            <person name="Ferrarezi J.A."/>
            <person name="Labate C.A."/>
        </authorList>
    </citation>
    <scope>NUCLEOTIDE SEQUENCE</scope>
    <source>
        <strain evidence="1">MF-1</strain>
    </source>
</reference>
<keyword evidence="2" id="KW-1185">Reference proteome</keyword>
<dbReference type="AlphaFoldDB" id="A0A9Q3KTM2"/>
<dbReference type="EMBL" id="AVOT02128699">
    <property type="protein sequence ID" value="MBW0587940.1"/>
    <property type="molecule type" value="Genomic_DNA"/>
</dbReference>
<sequence length="106" mass="12260">MEGSWNGEIVNSEPYLYHFGKDLNQYGMGRTLKKAAIQTTTLPLPLYPNNTGVHFVKSPQKSHIRWYWQECVLTSPNRQQCRLSRAQIQRSSYTKNEDLLPATDSE</sequence>
<evidence type="ECO:0000313" key="1">
    <source>
        <dbReference type="EMBL" id="MBW0587940.1"/>
    </source>
</evidence>
<protein>
    <submittedName>
        <fullName evidence="1">Uncharacterized protein</fullName>
    </submittedName>
</protein>
<name>A0A9Q3KTM2_9BASI</name>
<organism evidence="1 2">
    <name type="scientific">Austropuccinia psidii MF-1</name>
    <dbReference type="NCBI Taxonomy" id="1389203"/>
    <lineage>
        <taxon>Eukaryota</taxon>
        <taxon>Fungi</taxon>
        <taxon>Dikarya</taxon>
        <taxon>Basidiomycota</taxon>
        <taxon>Pucciniomycotina</taxon>
        <taxon>Pucciniomycetes</taxon>
        <taxon>Pucciniales</taxon>
        <taxon>Sphaerophragmiaceae</taxon>
        <taxon>Austropuccinia</taxon>
    </lineage>
</organism>
<accession>A0A9Q3KTM2</accession>